<name>A0A8B8FSB3_9HEMI</name>
<dbReference type="RefSeq" id="XP_025413657.1">
    <property type="nucleotide sequence ID" value="XM_025557872.1"/>
</dbReference>
<dbReference type="OrthoDB" id="6624244at2759"/>
<evidence type="ECO:0000313" key="2">
    <source>
        <dbReference type="RefSeq" id="XP_025413657.1"/>
    </source>
</evidence>
<reference evidence="2" key="1">
    <citation type="submission" date="2025-08" db="UniProtKB">
        <authorList>
            <consortium name="RefSeq"/>
        </authorList>
    </citation>
    <scope>IDENTIFICATION</scope>
    <source>
        <tissue evidence="2">Whole body</tissue>
    </source>
</reference>
<dbReference type="Proteomes" id="UP000694846">
    <property type="component" value="Unplaced"/>
</dbReference>
<dbReference type="GeneID" id="112685848"/>
<protein>
    <submittedName>
        <fullName evidence="2">Uncharacterized protein LOC112685848</fullName>
    </submittedName>
</protein>
<proteinExistence type="predicted"/>
<dbReference type="PANTHER" id="PTHR45749">
    <property type="match status" value="1"/>
</dbReference>
<keyword evidence="1" id="KW-1185">Reference proteome</keyword>
<organism evidence="1 2">
    <name type="scientific">Sipha flava</name>
    <name type="common">yellow sugarcane aphid</name>
    <dbReference type="NCBI Taxonomy" id="143950"/>
    <lineage>
        <taxon>Eukaryota</taxon>
        <taxon>Metazoa</taxon>
        <taxon>Ecdysozoa</taxon>
        <taxon>Arthropoda</taxon>
        <taxon>Hexapoda</taxon>
        <taxon>Insecta</taxon>
        <taxon>Pterygota</taxon>
        <taxon>Neoptera</taxon>
        <taxon>Paraneoptera</taxon>
        <taxon>Hemiptera</taxon>
        <taxon>Sternorrhyncha</taxon>
        <taxon>Aphidomorpha</taxon>
        <taxon>Aphidoidea</taxon>
        <taxon>Aphididae</taxon>
        <taxon>Sipha</taxon>
    </lineage>
</organism>
<dbReference type="PANTHER" id="PTHR45749:SF21">
    <property type="entry name" value="DUF4371 DOMAIN-CONTAINING PROTEIN"/>
    <property type="match status" value="1"/>
</dbReference>
<dbReference type="AlphaFoldDB" id="A0A8B8FSB3"/>
<sequence>MSSDLIIFDGLIEIESSALRLQFSRKIWCSIFFFFVPRKQKQLETLVNIQELFVALVWTRTNIYSLGFILNEYRLEEFCALRKYCEIFANNTVGKRTHQKLGALIIKPFTKWKDAIERFNHHSTSEYHKLSIIRSEEFIKVMENKKSNIANEIDTSQKKQVIENRAILHPIIQTIILCGKQNIALRGNNDSGKIYNESIETNDGNFRSLLRFKSLADSVLDKHLKNATSFASYTSPNVQNEIITICVDEKQDISRLEQMSFCVRYVDGVSNCIMEDFLEFSIVHDMTGKGLSTSILQLLEKFGLEINFL</sequence>
<accession>A0A8B8FSB3</accession>
<evidence type="ECO:0000313" key="1">
    <source>
        <dbReference type="Proteomes" id="UP000694846"/>
    </source>
</evidence>
<gene>
    <name evidence="2" type="primary">LOC112685848</name>
</gene>